<keyword evidence="2" id="KW-0472">Membrane</keyword>
<evidence type="ECO:0000256" key="2">
    <source>
        <dbReference type="SAM" id="Phobius"/>
    </source>
</evidence>
<keyword evidence="2" id="KW-1133">Transmembrane helix</keyword>
<feature type="non-terminal residue" evidence="3">
    <location>
        <position position="163"/>
    </location>
</feature>
<dbReference type="EMBL" id="AGVV01000011">
    <property type="protein sequence ID" value="EHK78433.1"/>
    <property type="molecule type" value="Genomic_DNA"/>
</dbReference>
<keyword evidence="2" id="KW-0812">Transmembrane</keyword>
<organism evidence="3 4">
    <name type="scientific">Sinorhizobium meliloti CCNWSX0020</name>
    <dbReference type="NCBI Taxonomy" id="1107881"/>
    <lineage>
        <taxon>Bacteria</taxon>
        <taxon>Pseudomonadati</taxon>
        <taxon>Pseudomonadota</taxon>
        <taxon>Alphaproteobacteria</taxon>
        <taxon>Hyphomicrobiales</taxon>
        <taxon>Rhizobiaceae</taxon>
        <taxon>Sinorhizobium/Ensifer group</taxon>
        <taxon>Sinorhizobium</taxon>
    </lineage>
</organism>
<evidence type="ECO:0000313" key="3">
    <source>
        <dbReference type="EMBL" id="EHK78433.1"/>
    </source>
</evidence>
<proteinExistence type="predicted"/>
<dbReference type="Proteomes" id="UP000004038">
    <property type="component" value="Unassembled WGS sequence"/>
</dbReference>
<feature type="region of interest" description="Disordered" evidence="1">
    <location>
        <begin position="90"/>
        <end position="163"/>
    </location>
</feature>
<sequence length="163" mass="17064">MLQRVAMPERSHGSVSPQMSGAGYFQRPFRANVVRIDLTMMMPGDLMLEAIALLAFVMALAAFLGGRRTAERLDREIESLKSEIARLAKEGMGEPAPDLATGRPSEADVPTVAGTEATVDGPWSRVREGAGTSHDESAAGRESGDGAIDGPVAPSAAAARAES</sequence>
<evidence type="ECO:0000313" key="4">
    <source>
        <dbReference type="Proteomes" id="UP000004038"/>
    </source>
</evidence>
<feature type="compositionally biased region" description="Low complexity" evidence="1">
    <location>
        <begin position="153"/>
        <end position="163"/>
    </location>
</feature>
<reference evidence="3 4" key="1">
    <citation type="journal article" date="2012" name="J. Bacteriol.">
        <title>Draft Genome Sequence of Sinorhizobium meliloti CCNWSX0020, a Nitrogen-Fixing Symbiont with Copper Tolerance Capability Isolated from Lead-Zinc Mine Tailings.</title>
        <authorList>
            <person name="Li Z."/>
            <person name="Ma Z."/>
            <person name="Hao X."/>
            <person name="Wei G."/>
        </authorList>
    </citation>
    <scope>NUCLEOTIDE SEQUENCE [LARGE SCALE GENOMIC DNA]</scope>
    <source>
        <strain evidence="3 4">CCNWSX0020</strain>
    </source>
</reference>
<name>H0FWM3_RHIML</name>
<feature type="compositionally biased region" description="Basic and acidic residues" evidence="1">
    <location>
        <begin position="125"/>
        <end position="144"/>
    </location>
</feature>
<feature type="transmembrane region" description="Helical" evidence="2">
    <location>
        <begin position="46"/>
        <end position="65"/>
    </location>
</feature>
<accession>H0FWM3</accession>
<gene>
    <name evidence="3" type="ORF">SM0020_07941</name>
</gene>
<evidence type="ECO:0000256" key="1">
    <source>
        <dbReference type="SAM" id="MobiDB-lite"/>
    </source>
</evidence>
<protein>
    <submittedName>
        <fullName evidence="3">Uncharacterized protein</fullName>
    </submittedName>
</protein>
<dbReference type="AlphaFoldDB" id="H0FWM3"/>